<keyword evidence="3" id="KW-1185">Reference proteome</keyword>
<dbReference type="STRING" id="443218.AS9A_1795"/>
<feature type="chain" id="PRO_5003333631" description="Lipoprotein" evidence="1">
    <location>
        <begin position="24"/>
        <end position="155"/>
    </location>
</feature>
<feature type="signal peptide" evidence="1">
    <location>
        <begin position="1"/>
        <end position="23"/>
    </location>
</feature>
<dbReference type="RefSeq" id="WP_013806593.1">
    <property type="nucleotide sequence ID" value="NC_015564.1"/>
</dbReference>
<dbReference type="KEGG" id="asd:AS9A_1795"/>
<sequence>MRRTFAALTAACISITGCGSVPAPTPETDTFPTEGAFIGASGNLISTSGREACQFPDGRITTGDQVVLRGADNRVLALAELTPLPGFVKALQNSDQPFTCAWSFTFDAVPAGEAGYTRELTGFDSLVVSEADLRESPTVAVRGLAAEPKVLRLDK</sequence>
<evidence type="ECO:0000313" key="3">
    <source>
        <dbReference type="Proteomes" id="UP000009235"/>
    </source>
</evidence>
<dbReference type="PROSITE" id="PS51257">
    <property type="entry name" value="PROKAR_LIPOPROTEIN"/>
    <property type="match status" value="1"/>
</dbReference>
<dbReference type="AlphaFoldDB" id="F6ELJ4"/>
<dbReference type="EMBL" id="CP002786">
    <property type="protein sequence ID" value="AEF40244.1"/>
    <property type="molecule type" value="Genomic_DNA"/>
</dbReference>
<dbReference type="Proteomes" id="UP000009235">
    <property type="component" value="Chromosome"/>
</dbReference>
<evidence type="ECO:0000313" key="2">
    <source>
        <dbReference type="EMBL" id="AEF40244.1"/>
    </source>
</evidence>
<gene>
    <name evidence="2" type="ordered locus">AS9A_1795</name>
</gene>
<evidence type="ECO:0000256" key="1">
    <source>
        <dbReference type="SAM" id="SignalP"/>
    </source>
</evidence>
<proteinExistence type="predicted"/>
<evidence type="ECO:0008006" key="4">
    <source>
        <dbReference type="Google" id="ProtNLM"/>
    </source>
</evidence>
<organism evidence="2 3">
    <name type="scientific">Hoyosella subflava (strain DSM 45089 / JCM 17490 / NBRC 109087 / DQS3-9A1)</name>
    <name type="common">Amycolicicoccus subflavus</name>
    <dbReference type="NCBI Taxonomy" id="443218"/>
    <lineage>
        <taxon>Bacteria</taxon>
        <taxon>Bacillati</taxon>
        <taxon>Actinomycetota</taxon>
        <taxon>Actinomycetes</taxon>
        <taxon>Mycobacteriales</taxon>
        <taxon>Hoyosellaceae</taxon>
        <taxon>Hoyosella</taxon>
    </lineage>
</organism>
<keyword evidence="1" id="KW-0732">Signal</keyword>
<reference evidence="2 3" key="1">
    <citation type="journal article" date="2011" name="J. Bacteriol.">
        <title>Complete genome sequence of Amycolicicoccus subflavus DQS3-9A1T, an actinomycete isolated from crude oil-polluted soil.</title>
        <authorList>
            <person name="Cai M."/>
            <person name="Chen W.M."/>
            <person name="Nie Y."/>
            <person name="Chi C.Q."/>
            <person name="Wang Y.N."/>
            <person name="Tang Y.Q."/>
            <person name="Li G.Y."/>
            <person name="Wu X.L."/>
        </authorList>
    </citation>
    <scope>NUCLEOTIDE SEQUENCE [LARGE SCALE GENOMIC DNA]</scope>
    <source>
        <strain evidence="3">DSM 45089 / DQS3-9A1</strain>
    </source>
</reference>
<name>F6ELJ4_HOYSD</name>
<dbReference type="HOGENOM" id="CLU_1691847_0_0_11"/>
<accession>F6ELJ4</accession>
<protein>
    <recommendedName>
        <fullName evidence="4">Lipoprotein</fullName>
    </recommendedName>
</protein>